<gene>
    <name evidence="1" type="ORF">B6F84_08640</name>
</gene>
<sequence length="322" mass="37195">MSFFKKEETKIFHIDHLPEEMKVAIKTIIDSSIPDVAHAYGFRYLYPKLGEPIFIPYGKLDGKFKNTHEAFEKILSEVEKLRKNAETYKQWYPNIIMYDHYRFTFYSYVDPSEGMTVGISAEPLSSPGNSFDVNEICQNIKGNAVILNSALAGYIPVTCLSNFDVKFIDNISKREDEIIEAYLWLNQRFHEKYDKDKTYDIELGRTYMQRLFNVIHSAIGKYSSNNKAETAIIPIFVEKYVDGKILDAIQNDESYKRLLTSARYYDISLLPSLFADTTKIIEDAKGKYSRIILVGDKKIPSSLDIQEGKKIIDKETIKVIDF</sequence>
<dbReference type="STRING" id="282676.B6F84_08640"/>
<dbReference type="RefSeq" id="WP_148691865.1">
    <property type="nucleotide sequence ID" value="NZ_CP020477.1"/>
</dbReference>
<dbReference type="Proteomes" id="UP000193404">
    <property type="component" value="Chromosome"/>
</dbReference>
<keyword evidence="2" id="KW-1185">Reference proteome</keyword>
<proteinExistence type="predicted"/>
<reference evidence="1 2" key="1">
    <citation type="submission" date="2017-03" db="EMBL/GenBank/DDBJ databases">
        <title>Sulfur activation and transportation mechanism of thermophilic Archaea Acidianus manzaensis YN-25.</title>
        <authorList>
            <person name="Ma Y."/>
            <person name="Yang Y."/>
            <person name="Xia J."/>
        </authorList>
    </citation>
    <scope>NUCLEOTIDE SEQUENCE [LARGE SCALE GENOMIC DNA]</scope>
    <source>
        <strain evidence="1 2">YN-25</strain>
    </source>
</reference>
<evidence type="ECO:0000313" key="2">
    <source>
        <dbReference type="Proteomes" id="UP000193404"/>
    </source>
</evidence>
<dbReference type="GeneID" id="41590979"/>
<dbReference type="EMBL" id="CP020477">
    <property type="protein sequence ID" value="ARM76083.1"/>
    <property type="molecule type" value="Genomic_DNA"/>
</dbReference>
<dbReference type="AlphaFoldDB" id="A0A1W6K0L8"/>
<evidence type="ECO:0000313" key="1">
    <source>
        <dbReference type="EMBL" id="ARM76083.1"/>
    </source>
</evidence>
<accession>A0A1W6K0L8</accession>
<dbReference type="OrthoDB" id="33875at2157"/>
<name>A0A1W6K0L8_9CREN</name>
<protein>
    <submittedName>
        <fullName evidence="1">Uncharacterized protein</fullName>
    </submittedName>
</protein>
<dbReference type="KEGG" id="aman:B6F84_08640"/>
<organism evidence="1 2">
    <name type="scientific">Acidianus manzaensis</name>
    <dbReference type="NCBI Taxonomy" id="282676"/>
    <lineage>
        <taxon>Archaea</taxon>
        <taxon>Thermoproteota</taxon>
        <taxon>Thermoprotei</taxon>
        <taxon>Sulfolobales</taxon>
        <taxon>Sulfolobaceae</taxon>
        <taxon>Acidianus</taxon>
    </lineage>
</organism>